<evidence type="ECO:0000313" key="1">
    <source>
        <dbReference type="EMBL" id="SBT34675.1"/>
    </source>
</evidence>
<gene>
    <name evidence="1" type="ORF">POVWA1_023510</name>
    <name evidence="2" type="ORF">POVWA2_023310</name>
</gene>
<evidence type="ECO:0000313" key="2">
    <source>
        <dbReference type="EMBL" id="SBT35114.1"/>
    </source>
</evidence>
<dbReference type="EMBL" id="FLRE01000092">
    <property type="protein sequence ID" value="SBT35114.1"/>
    <property type="molecule type" value="Genomic_DNA"/>
</dbReference>
<reference evidence="3 4" key="2">
    <citation type="submission" date="2016-05" db="EMBL/GenBank/DDBJ databases">
        <authorList>
            <person name="Naeem Raeece"/>
        </authorList>
    </citation>
    <scope>NUCLEOTIDE SEQUENCE [LARGE SCALE GENOMIC DNA]</scope>
</reference>
<protein>
    <submittedName>
        <fullName evidence="2">Uncharacterized protein</fullName>
    </submittedName>
</protein>
<dbReference type="Proteomes" id="UP000078550">
    <property type="component" value="Unassembled WGS sequence"/>
</dbReference>
<name>A0A1A8YU94_PLAOA</name>
<evidence type="ECO:0000313" key="4">
    <source>
        <dbReference type="Proteomes" id="UP000078555"/>
    </source>
</evidence>
<proteinExistence type="predicted"/>
<evidence type="ECO:0000313" key="3">
    <source>
        <dbReference type="Proteomes" id="UP000078550"/>
    </source>
</evidence>
<accession>A0A1A8YU94</accession>
<reference evidence="2" key="1">
    <citation type="submission" date="2016-05" db="EMBL/GenBank/DDBJ databases">
        <authorList>
            <person name="Lavstsen T."/>
            <person name="Jespersen J.S."/>
        </authorList>
    </citation>
    <scope>NUCLEOTIDE SEQUENCE [LARGE SCALE GENOMIC DNA]</scope>
</reference>
<dbReference type="AlphaFoldDB" id="A0A1A8YU94"/>
<sequence>MARGLIPSTHGNASMRFVTQCKWESDALRIVRRIRPDRARWHLGVESKPVHEEEVSIVHRVLPIEVPL</sequence>
<organism evidence="2 3">
    <name type="scientific">Plasmodium ovale wallikeri</name>
    <dbReference type="NCBI Taxonomy" id="864142"/>
    <lineage>
        <taxon>Eukaryota</taxon>
        <taxon>Sar</taxon>
        <taxon>Alveolata</taxon>
        <taxon>Apicomplexa</taxon>
        <taxon>Aconoidasida</taxon>
        <taxon>Haemosporida</taxon>
        <taxon>Plasmodiidae</taxon>
        <taxon>Plasmodium</taxon>
        <taxon>Plasmodium (Plasmodium)</taxon>
    </lineage>
</organism>
<dbReference type="EMBL" id="FLRD01000072">
    <property type="protein sequence ID" value="SBT34675.1"/>
    <property type="molecule type" value="Genomic_DNA"/>
</dbReference>
<dbReference type="Proteomes" id="UP000078555">
    <property type="component" value="Unassembled WGS sequence"/>
</dbReference>
<keyword evidence="4" id="KW-1185">Reference proteome</keyword>